<dbReference type="AlphaFoldDB" id="A0A382H519"/>
<organism evidence="1">
    <name type="scientific">marine metagenome</name>
    <dbReference type="NCBI Taxonomy" id="408172"/>
    <lineage>
        <taxon>unclassified sequences</taxon>
        <taxon>metagenomes</taxon>
        <taxon>ecological metagenomes</taxon>
    </lineage>
</organism>
<protein>
    <submittedName>
        <fullName evidence="1">Uncharacterized protein</fullName>
    </submittedName>
</protein>
<evidence type="ECO:0000313" key="1">
    <source>
        <dbReference type="EMBL" id="SVB81873.1"/>
    </source>
</evidence>
<proteinExistence type="predicted"/>
<sequence length="47" mass="4996">MVTLSDLGVTLNVAVLDLVNKVITTPDNNSPRSVMDTHLMVNLGDAT</sequence>
<name>A0A382H519_9ZZZZ</name>
<accession>A0A382H519</accession>
<gene>
    <name evidence="1" type="ORF">METZ01_LOCUS234727</name>
</gene>
<dbReference type="EMBL" id="UINC01058978">
    <property type="protein sequence ID" value="SVB81873.1"/>
    <property type="molecule type" value="Genomic_DNA"/>
</dbReference>
<reference evidence="1" key="1">
    <citation type="submission" date="2018-05" db="EMBL/GenBank/DDBJ databases">
        <authorList>
            <person name="Lanie J.A."/>
            <person name="Ng W.-L."/>
            <person name="Kazmierczak K.M."/>
            <person name="Andrzejewski T.M."/>
            <person name="Davidsen T.M."/>
            <person name="Wayne K.J."/>
            <person name="Tettelin H."/>
            <person name="Glass J.I."/>
            <person name="Rusch D."/>
            <person name="Podicherti R."/>
            <person name="Tsui H.-C.T."/>
            <person name="Winkler M.E."/>
        </authorList>
    </citation>
    <scope>NUCLEOTIDE SEQUENCE</scope>
</reference>